<dbReference type="NCBIfam" id="TIGR00904">
    <property type="entry name" value="mreB"/>
    <property type="match status" value="1"/>
</dbReference>
<protein>
    <recommendedName>
        <fullName evidence="6">Cell shape-determining protein MreB</fullName>
    </recommendedName>
</protein>
<feature type="binding site" evidence="6">
    <location>
        <begin position="14"/>
        <end position="16"/>
    </location>
    <ligand>
        <name>ATP</name>
        <dbReference type="ChEBI" id="CHEBI:30616"/>
    </ligand>
</feature>
<dbReference type="Pfam" id="PF06723">
    <property type="entry name" value="MreB_Mbl"/>
    <property type="match status" value="1"/>
</dbReference>
<dbReference type="Proteomes" id="UP001516588">
    <property type="component" value="Unassembled WGS sequence"/>
</dbReference>
<comment type="function">
    <text evidence="6">Forms membrane-associated dynamic filaments that are essential for cell shape determination. Acts by regulating cell wall synthesis and cell elongation, and thus cell shape. A feedback loop between cell geometry and MreB localization may maintain elongated cell shape by targeting cell wall growth to regions of negative cell wall curvature.</text>
</comment>
<dbReference type="PRINTS" id="PR01652">
    <property type="entry name" value="SHAPEPROTEIN"/>
</dbReference>
<evidence type="ECO:0000313" key="7">
    <source>
        <dbReference type="EMBL" id="MBE5035136.1"/>
    </source>
</evidence>
<evidence type="ECO:0000256" key="6">
    <source>
        <dbReference type="HAMAP-Rule" id="MF_02207"/>
    </source>
</evidence>
<comment type="caution">
    <text evidence="7">The sequence shown here is derived from an EMBL/GenBank/DDBJ whole genome shotgun (WGS) entry which is preliminary data.</text>
</comment>
<evidence type="ECO:0000256" key="3">
    <source>
        <dbReference type="ARBA" id="ARBA00022840"/>
    </source>
</evidence>
<dbReference type="NCBIfam" id="NF010539">
    <property type="entry name" value="PRK13927.1"/>
    <property type="match status" value="1"/>
</dbReference>
<comment type="similarity">
    <text evidence="5 6">Belongs to the FtsA/MreB family.</text>
</comment>
<dbReference type="InterPro" id="IPR004753">
    <property type="entry name" value="MreB"/>
</dbReference>
<dbReference type="HAMAP" id="MF_02207">
    <property type="entry name" value="MreB"/>
    <property type="match status" value="1"/>
</dbReference>
<accession>A0ABR9QW83</accession>
<name>A0ABR9QW83_9FIRM</name>
<evidence type="ECO:0000256" key="1">
    <source>
        <dbReference type="ARBA" id="ARBA00022490"/>
    </source>
</evidence>
<feature type="binding site" evidence="6">
    <location>
        <begin position="206"/>
        <end position="209"/>
    </location>
    <ligand>
        <name>ATP</name>
        <dbReference type="ChEBI" id="CHEBI:30616"/>
    </ligand>
</feature>
<dbReference type="CDD" id="cd10225">
    <property type="entry name" value="ASKHA_NBD_MreB-like"/>
    <property type="match status" value="1"/>
</dbReference>
<keyword evidence="2 6" id="KW-0547">Nucleotide-binding</keyword>
<dbReference type="PANTHER" id="PTHR42749:SF1">
    <property type="entry name" value="CELL SHAPE-DETERMINING PROTEIN MREB"/>
    <property type="match status" value="1"/>
</dbReference>
<feature type="binding site" evidence="6">
    <location>
        <begin position="292"/>
        <end position="295"/>
    </location>
    <ligand>
        <name>ATP</name>
        <dbReference type="ChEBI" id="CHEBI:30616"/>
    </ligand>
</feature>
<dbReference type="PANTHER" id="PTHR42749">
    <property type="entry name" value="CELL SHAPE-DETERMINING PROTEIN MREB"/>
    <property type="match status" value="1"/>
</dbReference>
<gene>
    <name evidence="6" type="primary">mreB</name>
    <name evidence="7" type="ORF">INF20_02435</name>
</gene>
<dbReference type="Gene3D" id="3.30.420.40">
    <property type="match status" value="3"/>
</dbReference>
<evidence type="ECO:0000256" key="5">
    <source>
        <dbReference type="ARBA" id="ARBA00023458"/>
    </source>
</evidence>
<evidence type="ECO:0000256" key="4">
    <source>
        <dbReference type="ARBA" id="ARBA00022960"/>
    </source>
</evidence>
<dbReference type="RefSeq" id="WP_226384800.1">
    <property type="nucleotide sequence ID" value="NZ_JADCKA010000002.1"/>
</dbReference>
<comment type="subcellular location">
    <subcellularLocation>
        <location evidence="6">Cytoplasm</location>
    </subcellularLocation>
    <text evidence="6">Membrane-associated.</text>
</comment>
<comment type="subunit">
    <text evidence="6">Forms polymers.</text>
</comment>
<reference evidence="7 8" key="1">
    <citation type="submission" date="2020-10" db="EMBL/GenBank/DDBJ databases">
        <title>ChiBAC.</title>
        <authorList>
            <person name="Zenner C."/>
            <person name="Hitch T.C.A."/>
            <person name="Clavel T."/>
        </authorList>
    </citation>
    <scope>NUCLEOTIDE SEQUENCE [LARGE SCALE GENOMIC DNA]</scope>
    <source>
        <strain evidence="7 8">DSM 108706</strain>
    </source>
</reference>
<dbReference type="InterPro" id="IPR043129">
    <property type="entry name" value="ATPase_NBD"/>
</dbReference>
<feature type="binding site" evidence="6">
    <location>
        <begin position="158"/>
        <end position="160"/>
    </location>
    <ligand>
        <name>ATP</name>
        <dbReference type="ChEBI" id="CHEBI:30616"/>
    </ligand>
</feature>
<dbReference type="SUPFAM" id="SSF53067">
    <property type="entry name" value="Actin-like ATPase domain"/>
    <property type="match status" value="2"/>
</dbReference>
<proteinExistence type="inferred from homology"/>
<dbReference type="InterPro" id="IPR056546">
    <property type="entry name" value="MreB_MamK-like"/>
</dbReference>
<evidence type="ECO:0000256" key="2">
    <source>
        <dbReference type="ARBA" id="ARBA00022741"/>
    </source>
</evidence>
<keyword evidence="3 6" id="KW-0067">ATP-binding</keyword>
<sequence>MGFSAKDLGIDLGTANTIIYNPEAGVILNEATAIAYDKYTGEIIATGTKAKAMYGKAPRNIEVIKPLQDGVISDFDMTAEMLQIFIRQATEERKPAGLRVVVGVPSGVTEVEKRAVLEVVREVGGKEVYVMDEPMAAAIGAGLDIEASEASMIADIGGGTTDVAILSLGGLVVSTSLRYAGDKMSEAVIAYIRKKKGILIGMKTAEDLKVSVGSAMVEKDSNGEPIVRTVNARGRDLVSGLPKTFEVTNIDMEEALRESVDTIIDAIKSTVEKAPPEIAADIAEKGMMLSGGGSLIENLDKLISMRTGMEVNTADNPYEAVAIGTGKSLDNIEKLKTYAEIKIR</sequence>
<keyword evidence="4 6" id="KW-0133">Cell shape</keyword>
<keyword evidence="1 6" id="KW-0963">Cytoplasm</keyword>
<organism evidence="7 8">
    <name type="scientific">Gallibacter intestinalis</name>
    <dbReference type="NCBI Taxonomy" id="2779356"/>
    <lineage>
        <taxon>Bacteria</taxon>
        <taxon>Bacillati</taxon>
        <taxon>Bacillota</taxon>
        <taxon>Clostridia</taxon>
        <taxon>Eubacteriales</taxon>
        <taxon>Eubacteriaceae</taxon>
        <taxon>Gallibacter</taxon>
    </lineage>
</organism>
<keyword evidence="8" id="KW-1185">Reference proteome</keyword>
<dbReference type="EMBL" id="JADCKA010000002">
    <property type="protein sequence ID" value="MBE5035136.1"/>
    <property type="molecule type" value="Genomic_DNA"/>
</dbReference>
<evidence type="ECO:0000313" key="8">
    <source>
        <dbReference type="Proteomes" id="UP001516588"/>
    </source>
</evidence>